<protein>
    <submittedName>
        <fullName evidence="1">Predicted protein</fullName>
    </submittedName>
</protein>
<dbReference type="HOGENOM" id="CLU_2174447_0_0_1"/>
<keyword evidence="2" id="KW-1185">Reference proteome</keyword>
<dbReference type="AlphaFoldDB" id="D7MAT5"/>
<name>D7MAT5_ARALL</name>
<evidence type="ECO:0000313" key="1">
    <source>
        <dbReference type="EMBL" id="EFH43526.1"/>
    </source>
</evidence>
<dbReference type="EMBL" id="GL348719">
    <property type="protein sequence ID" value="EFH43526.1"/>
    <property type="molecule type" value="Genomic_DNA"/>
</dbReference>
<proteinExistence type="predicted"/>
<accession>D7MAT5</accession>
<sequence length="110" mass="12663">MHTYVALIHLLCCRDLMIHMCSFYKDLDEQSNWRRVGNTMNKPMFKHHLRKILTHLQAVLTSILHIELARSNARTTGVMKVICPGLSWVTDDQCLRDALAHFGEGAVRCD</sequence>
<evidence type="ECO:0000313" key="2">
    <source>
        <dbReference type="Proteomes" id="UP000008694"/>
    </source>
</evidence>
<organism evidence="2">
    <name type="scientific">Arabidopsis lyrata subsp. lyrata</name>
    <name type="common">Lyre-leaved rock-cress</name>
    <dbReference type="NCBI Taxonomy" id="81972"/>
    <lineage>
        <taxon>Eukaryota</taxon>
        <taxon>Viridiplantae</taxon>
        <taxon>Streptophyta</taxon>
        <taxon>Embryophyta</taxon>
        <taxon>Tracheophyta</taxon>
        <taxon>Spermatophyta</taxon>
        <taxon>Magnoliopsida</taxon>
        <taxon>eudicotyledons</taxon>
        <taxon>Gunneridae</taxon>
        <taxon>Pentapetalae</taxon>
        <taxon>rosids</taxon>
        <taxon>malvids</taxon>
        <taxon>Brassicales</taxon>
        <taxon>Brassicaceae</taxon>
        <taxon>Camelineae</taxon>
        <taxon>Arabidopsis</taxon>
    </lineage>
</organism>
<reference evidence="2" key="1">
    <citation type="journal article" date="2011" name="Nat. Genet.">
        <title>The Arabidopsis lyrata genome sequence and the basis of rapid genome size change.</title>
        <authorList>
            <person name="Hu T.T."/>
            <person name="Pattyn P."/>
            <person name="Bakker E.G."/>
            <person name="Cao J."/>
            <person name="Cheng J.-F."/>
            <person name="Clark R.M."/>
            <person name="Fahlgren N."/>
            <person name="Fawcett J.A."/>
            <person name="Grimwood J."/>
            <person name="Gundlach H."/>
            <person name="Haberer G."/>
            <person name="Hollister J.D."/>
            <person name="Ossowski S."/>
            <person name="Ottilar R.P."/>
            <person name="Salamov A.A."/>
            <person name="Schneeberger K."/>
            <person name="Spannagl M."/>
            <person name="Wang X."/>
            <person name="Yang L."/>
            <person name="Nasrallah M.E."/>
            <person name="Bergelson J."/>
            <person name="Carrington J.C."/>
            <person name="Gaut B.S."/>
            <person name="Schmutz J."/>
            <person name="Mayer K.F.X."/>
            <person name="Van de Peer Y."/>
            <person name="Grigoriev I.V."/>
            <person name="Nordborg M."/>
            <person name="Weigel D."/>
            <person name="Guo Y.-L."/>
        </authorList>
    </citation>
    <scope>NUCLEOTIDE SEQUENCE [LARGE SCALE GENOMIC DNA]</scope>
    <source>
        <strain evidence="2">cv. MN47</strain>
    </source>
</reference>
<dbReference type="Gramene" id="scaffold_701005.1">
    <property type="protein sequence ID" value="scaffold_701005.1"/>
    <property type="gene ID" value="scaffold_701005.1"/>
</dbReference>
<dbReference type="Proteomes" id="UP000008694">
    <property type="component" value="Unassembled WGS sequence"/>
</dbReference>
<gene>
    <name evidence="1" type="ORF">ARALYDRAFT_913263</name>
</gene>